<organism evidence="2 3">
    <name type="scientific">Acrodontium crateriforme</name>
    <dbReference type="NCBI Taxonomy" id="150365"/>
    <lineage>
        <taxon>Eukaryota</taxon>
        <taxon>Fungi</taxon>
        <taxon>Dikarya</taxon>
        <taxon>Ascomycota</taxon>
        <taxon>Pezizomycotina</taxon>
        <taxon>Dothideomycetes</taxon>
        <taxon>Dothideomycetidae</taxon>
        <taxon>Mycosphaerellales</taxon>
        <taxon>Teratosphaeriaceae</taxon>
        <taxon>Acrodontium</taxon>
    </lineage>
</organism>
<reference evidence="2 3" key="1">
    <citation type="submission" date="2023-11" db="EMBL/GenBank/DDBJ databases">
        <title>An acidophilic fungus is an integral part of prey digestion in a carnivorous sundew plant.</title>
        <authorList>
            <person name="Tsai I.J."/>
        </authorList>
    </citation>
    <scope>NUCLEOTIDE SEQUENCE [LARGE SCALE GENOMIC DNA]</scope>
    <source>
        <strain evidence="2">169a</strain>
    </source>
</reference>
<gene>
    <name evidence="2" type="ORF">R9X50_00407800</name>
</gene>
<feature type="compositionally biased region" description="Acidic residues" evidence="1">
    <location>
        <begin position="141"/>
        <end position="155"/>
    </location>
</feature>
<accession>A0AAQ3M7C3</accession>
<dbReference type="EMBL" id="CP138584">
    <property type="protein sequence ID" value="WPH01241.1"/>
    <property type="molecule type" value="Genomic_DNA"/>
</dbReference>
<keyword evidence="3" id="KW-1185">Reference proteome</keyword>
<evidence type="ECO:0000313" key="2">
    <source>
        <dbReference type="EMBL" id="WPH01241.1"/>
    </source>
</evidence>
<dbReference type="AlphaFoldDB" id="A0AAQ3M7C3"/>
<feature type="region of interest" description="Disordered" evidence="1">
    <location>
        <begin position="117"/>
        <end position="178"/>
    </location>
</feature>
<name>A0AAQ3M7C3_9PEZI</name>
<proteinExistence type="predicted"/>
<feature type="compositionally biased region" description="Basic and acidic residues" evidence="1">
    <location>
        <begin position="117"/>
        <end position="131"/>
    </location>
</feature>
<dbReference type="Proteomes" id="UP001303373">
    <property type="component" value="Chromosome 5"/>
</dbReference>
<feature type="compositionally biased region" description="Polar residues" evidence="1">
    <location>
        <begin position="156"/>
        <end position="171"/>
    </location>
</feature>
<evidence type="ECO:0000313" key="3">
    <source>
        <dbReference type="Proteomes" id="UP001303373"/>
    </source>
</evidence>
<evidence type="ECO:0000256" key="1">
    <source>
        <dbReference type="SAM" id="MobiDB-lite"/>
    </source>
</evidence>
<protein>
    <submittedName>
        <fullName evidence="2">Uncharacterized protein</fullName>
    </submittedName>
</protein>
<sequence>MSPTETTDLTNVPFILDYSFHRFEGMVVAKHETMDLYEFCWMPTALPGEAIKHGTICGFSLESLASKVTPISRADRGLGIWLIEWQSWWESSENLVKCGFADAIQAWENSQRAILMRDDERTTTHDNKDDETAMTESNTAIDDDMTEVMTEDDELATNNELPSNDESTAMSSPERLTPGSVYEVPIVVDDDEESTAMNAPERLTPGSVYEVPIVVDDDEDSPVMCIDEGLTTHDDRIVDSYKISRSVGKSGFVKIDIIRGSDNSSYLSRISR</sequence>